<accession>A0AC35UEL1</accession>
<protein>
    <submittedName>
        <fullName evidence="2">Sacchrp_dh_NADP domain-containing protein</fullName>
    </submittedName>
</protein>
<evidence type="ECO:0000313" key="2">
    <source>
        <dbReference type="WBParaSite" id="RSKR_0001070400.1"/>
    </source>
</evidence>
<organism evidence="1 2">
    <name type="scientific">Rhabditophanes sp. KR3021</name>
    <dbReference type="NCBI Taxonomy" id="114890"/>
    <lineage>
        <taxon>Eukaryota</taxon>
        <taxon>Metazoa</taxon>
        <taxon>Ecdysozoa</taxon>
        <taxon>Nematoda</taxon>
        <taxon>Chromadorea</taxon>
        <taxon>Rhabditida</taxon>
        <taxon>Tylenchina</taxon>
        <taxon>Panagrolaimomorpha</taxon>
        <taxon>Strongyloidoidea</taxon>
        <taxon>Alloionematidae</taxon>
        <taxon>Rhabditophanes</taxon>
    </lineage>
</organism>
<sequence length="423" mass="46479">MSANRFDLVIYGVTGYTGQYILKKLLESKYNGVSIAVAGRNEKKMKEVLERVGKDTGKDLSNTPVIIADTSDVATLGAMAAQAKVLINAVGPYRLHGEAVVEAAVGNGASYVDIAGEPAFIEKMAAVYGEKAKENGLYLVSACGWDSIPCDLGMNFLKKHYEGDIAYTESFVQSRSGPAGYTINDGTYQTLILGIANMRKDKLGENRKKLMPTKLPKSVHAPPHRRFIFYDENTKLWALPFMGSDKSIVVRSQYHDYVNNHVKPVVLNTYFGVSSLLRAVLTVFLFAIFGVLCQFEITRKWLQNNTDTATFGVFSKNGPTKEQVDGAGFTYWFVSKGWDSKKPVDEEHQLAPNKTIIARCDGPDMGYVATSGCVLASALTILEDQSNLPKDGGVYTSAAAFANTKVYERLEEFGITFKIDKVQ</sequence>
<reference evidence="2" key="1">
    <citation type="submission" date="2016-11" db="UniProtKB">
        <authorList>
            <consortium name="WormBaseParasite"/>
        </authorList>
    </citation>
    <scope>IDENTIFICATION</scope>
    <source>
        <strain evidence="2">KR3021</strain>
    </source>
</reference>
<evidence type="ECO:0000313" key="1">
    <source>
        <dbReference type="Proteomes" id="UP000095286"/>
    </source>
</evidence>
<dbReference type="Proteomes" id="UP000095286">
    <property type="component" value="Unplaced"/>
</dbReference>
<dbReference type="WBParaSite" id="RSKR_0001070400.1">
    <property type="protein sequence ID" value="RSKR_0001070400.1"/>
    <property type="gene ID" value="RSKR_0001070400"/>
</dbReference>
<name>A0AC35UEL1_9BILA</name>
<proteinExistence type="predicted"/>